<dbReference type="EMBL" id="NEEU01000038">
    <property type="protein sequence ID" value="PJD66286.1"/>
    <property type="molecule type" value="Genomic_DNA"/>
</dbReference>
<proteinExistence type="predicted"/>
<dbReference type="OrthoDB" id="2869809at2"/>
<name>A0A2J0PDG3_9ENTR</name>
<reference evidence="1 2" key="1">
    <citation type="journal article" date="2017" name="J. Antimicrob. Chemother.">
        <title>Characterization of the population structure, drug resistance mechanisms and plasmids of the community-associated Enterobacter cloacae complex in China.</title>
        <authorList>
            <person name="Zhou K."/>
            <person name="Yu W."/>
            <person name="Cao X."/>
            <person name="Shen P."/>
            <person name="Lu H."/>
            <person name="Luo Q."/>
            <person name="Rossen J.W.A."/>
            <person name="Xiao Y."/>
        </authorList>
    </citation>
    <scope>NUCLEOTIDE SEQUENCE [LARGE SCALE GENOMIC DNA]</scope>
    <source>
        <strain evidence="1">ECC1097</strain>
    </source>
</reference>
<dbReference type="Proteomes" id="UP000230495">
    <property type="component" value="Unassembled WGS sequence"/>
</dbReference>
<sequence>MKPKGSLIFGVGKLDVHPVFVGGKKIRAFRVWHGMLKRCYGKGSSYRPSYDGCVVDEEWHLFSAFKKFYDENYLPGFELDKDLLFPGNKVYSGKTCIFIPQALNSFVTSGDAMRGDYPIGVCLKKGSTKFQAGIKVNGKNKHLGMFHDPYLAHLAWFNEKMSLARGYKSLCDQLHPFLYSGLIKKIESLKVSQQACQNQNAPLRGKY</sequence>
<protein>
    <submittedName>
        <fullName evidence="1">Uncharacterized protein</fullName>
    </submittedName>
</protein>
<dbReference type="AlphaFoldDB" id="A0A2J0PDG3"/>
<accession>A0A2J0PDG3</accession>
<dbReference type="RefSeq" id="WP_052697505.1">
    <property type="nucleotide sequence ID" value="NZ_JAKWIC010000100.1"/>
</dbReference>
<evidence type="ECO:0000313" key="2">
    <source>
        <dbReference type="Proteomes" id="UP000230495"/>
    </source>
</evidence>
<comment type="caution">
    <text evidence="1">The sequence shown here is derived from an EMBL/GenBank/DDBJ whole genome shotgun (WGS) entry which is preliminary data.</text>
</comment>
<organism evidence="1">
    <name type="scientific">Enterobacter kobei</name>
    <dbReference type="NCBI Taxonomy" id="208224"/>
    <lineage>
        <taxon>Bacteria</taxon>
        <taxon>Pseudomonadati</taxon>
        <taxon>Pseudomonadota</taxon>
        <taxon>Gammaproteobacteria</taxon>
        <taxon>Enterobacterales</taxon>
        <taxon>Enterobacteriaceae</taxon>
        <taxon>Enterobacter</taxon>
        <taxon>Enterobacter cloacae complex</taxon>
    </lineage>
</organism>
<evidence type="ECO:0000313" key="1">
    <source>
        <dbReference type="EMBL" id="PJD66286.1"/>
    </source>
</evidence>
<gene>
    <name evidence="1" type="ORF">B9Q37_25520</name>
</gene>